<dbReference type="Proteomes" id="UP000001596">
    <property type="component" value="Plasmid pAtS4c"/>
</dbReference>
<gene>
    <name evidence="4" type="primary">mcpA</name>
    <name evidence="4" type="ordered locus">Avi_9077</name>
</gene>
<dbReference type="CDD" id="cd00130">
    <property type="entry name" value="PAS"/>
    <property type="match status" value="2"/>
</dbReference>
<dbReference type="InterPro" id="IPR013655">
    <property type="entry name" value="PAS_fold_3"/>
</dbReference>
<evidence type="ECO:0000313" key="5">
    <source>
        <dbReference type="Proteomes" id="UP000001596"/>
    </source>
</evidence>
<keyword evidence="5" id="KW-1185">Reference proteome</keyword>
<dbReference type="KEGG" id="avi:Avi_9077"/>
<dbReference type="PROSITE" id="PS50112">
    <property type="entry name" value="PAS"/>
    <property type="match status" value="1"/>
</dbReference>
<proteinExistence type="predicted"/>
<dbReference type="InterPro" id="IPR050903">
    <property type="entry name" value="Bact_Chemotaxis_MeTrfase"/>
</dbReference>
<sequence length="348" mass="38998">MLKISACLMEYLHRVNIFTQEFASALAAASLRMVRPSDGEHFGVNGMLGFGGADAKAVLEALSKSQAIIEFKLDGTIITANENFCRALGYQLSEIVGKHHKIFVDPTEVNSSDYIDFWARLGRGEFDRRQYKRIGKGGMEVWIEASYNPVSRGGRPYKVVKFATDITEQKLKAAEDSRKLDAISRAQAVIEFTPGGDILTANENFLQTLGYQLSEVQGKHHSMFCEPGYTRSEDYRRFWARLAGGEFVADEFMRLGKGGKRVHIQASYNPIFDMNGKVFKVVKFATDVSERVNSVEQLASALQAMAGGDLTQELRSPFMPALERLRSDFNETSSKLRTTLQTVRHQRP</sequence>
<reference evidence="4 5" key="1">
    <citation type="journal article" date="2009" name="J. Bacteriol.">
        <title>Genome sequences of three Agrobacterium biovars help elucidate the evolution of multichromosome genomes in bacteria.</title>
        <authorList>
            <person name="Slater S.C."/>
            <person name="Goldman B.S."/>
            <person name="Goodner B."/>
            <person name="Setubal J.C."/>
            <person name="Farrand S.K."/>
            <person name="Nester E.W."/>
            <person name="Burr T.J."/>
            <person name="Banta L."/>
            <person name="Dickerman A.W."/>
            <person name="Paulsen I."/>
            <person name="Otten L."/>
            <person name="Suen G."/>
            <person name="Welch R."/>
            <person name="Almeida N.F."/>
            <person name="Arnold F."/>
            <person name="Burton O.T."/>
            <person name="Du Z."/>
            <person name="Ewing A."/>
            <person name="Godsy E."/>
            <person name="Heisel S."/>
            <person name="Houmiel K.L."/>
            <person name="Jhaveri J."/>
            <person name="Lu J."/>
            <person name="Miller N.M."/>
            <person name="Norton S."/>
            <person name="Chen Q."/>
            <person name="Phoolcharoen W."/>
            <person name="Ohlin V."/>
            <person name="Ondrusek D."/>
            <person name="Pride N."/>
            <person name="Stricklin S.L."/>
            <person name="Sun J."/>
            <person name="Wheeler C."/>
            <person name="Wilson L."/>
            <person name="Zhu H."/>
            <person name="Wood D.W."/>
        </authorList>
    </citation>
    <scope>NUCLEOTIDE SEQUENCE [LARGE SCALE GENOMIC DNA]</scope>
    <source>
        <strain evidence="5">S4 / ATCC BAA-846</strain>
        <plasmid evidence="4 5">pAtS4c</plasmid>
    </source>
</reference>
<dbReference type="SMART" id="SM00304">
    <property type="entry name" value="HAMP"/>
    <property type="match status" value="1"/>
</dbReference>
<name>B9K3G2_ALLAM</name>
<geneLocation type="plasmid" evidence="4 5">
    <name>pAtS4c</name>
</geneLocation>
<keyword evidence="4" id="KW-0614">Plasmid</keyword>
<dbReference type="Gene3D" id="3.30.450.20">
    <property type="entry name" value="PAS domain"/>
    <property type="match status" value="2"/>
</dbReference>
<dbReference type="EMBL" id="CP000636">
    <property type="protein sequence ID" value="ACM39410.1"/>
    <property type="molecule type" value="Genomic_DNA"/>
</dbReference>
<dbReference type="Pfam" id="PF08447">
    <property type="entry name" value="PAS_3"/>
    <property type="match status" value="2"/>
</dbReference>
<dbReference type="InterPro" id="IPR001610">
    <property type="entry name" value="PAC"/>
</dbReference>
<dbReference type="PROSITE" id="PS50113">
    <property type="entry name" value="PAC"/>
    <property type="match status" value="1"/>
</dbReference>
<dbReference type="InterPro" id="IPR003660">
    <property type="entry name" value="HAMP_dom"/>
</dbReference>
<dbReference type="GO" id="GO:0007165">
    <property type="term" value="P:signal transduction"/>
    <property type="evidence" value="ECO:0007669"/>
    <property type="project" value="InterPro"/>
</dbReference>
<evidence type="ECO:0000313" key="4">
    <source>
        <dbReference type="EMBL" id="ACM39410.1"/>
    </source>
</evidence>
<protein>
    <submittedName>
        <fullName evidence="4">Methyl-accepting chemotaxis protein</fullName>
    </submittedName>
</protein>
<dbReference type="SMART" id="SM00091">
    <property type="entry name" value="PAS"/>
    <property type="match status" value="2"/>
</dbReference>
<dbReference type="PANTHER" id="PTHR24422:SF10">
    <property type="entry name" value="CHEMOTAXIS PROTEIN METHYLTRANSFERASE 2"/>
    <property type="match status" value="1"/>
</dbReference>
<feature type="domain" description="PAC" evidence="2">
    <location>
        <begin position="248"/>
        <end position="300"/>
    </location>
</feature>
<dbReference type="PANTHER" id="PTHR24422">
    <property type="entry name" value="CHEMOTAXIS PROTEIN METHYLTRANSFERASE"/>
    <property type="match status" value="1"/>
</dbReference>
<feature type="domain" description="HAMP" evidence="3">
    <location>
        <begin position="289"/>
        <end position="341"/>
    </location>
</feature>
<dbReference type="InterPro" id="IPR000700">
    <property type="entry name" value="PAS-assoc_C"/>
</dbReference>
<dbReference type="NCBIfam" id="TIGR00229">
    <property type="entry name" value="sensory_box"/>
    <property type="match status" value="2"/>
</dbReference>
<accession>B9K3G2</accession>
<evidence type="ECO:0000259" key="3">
    <source>
        <dbReference type="PROSITE" id="PS50885"/>
    </source>
</evidence>
<dbReference type="SMART" id="SM00086">
    <property type="entry name" value="PAC"/>
    <property type="match status" value="2"/>
</dbReference>
<evidence type="ECO:0000259" key="2">
    <source>
        <dbReference type="PROSITE" id="PS50113"/>
    </source>
</evidence>
<dbReference type="PROSITE" id="PS50885">
    <property type="entry name" value="HAMP"/>
    <property type="match status" value="1"/>
</dbReference>
<dbReference type="GO" id="GO:0016020">
    <property type="term" value="C:membrane"/>
    <property type="evidence" value="ECO:0007669"/>
    <property type="project" value="InterPro"/>
</dbReference>
<organism evidence="4 5">
    <name type="scientific">Allorhizobium ampelinum (strain ATCC BAA-846 / DSM 112012 / S4)</name>
    <name type="common">Agrobacterium vitis (strain S4)</name>
    <dbReference type="NCBI Taxonomy" id="311402"/>
    <lineage>
        <taxon>Bacteria</taxon>
        <taxon>Pseudomonadati</taxon>
        <taxon>Pseudomonadota</taxon>
        <taxon>Alphaproteobacteria</taxon>
        <taxon>Hyphomicrobiales</taxon>
        <taxon>Rhizobiaceae</taxon>
        <taxon>Rhizobium/Agrobacterium group</taxon>
        <taxon>Allorhizobium</taxon>
        <taxon>Allorhizobium ampelinum</taxon>
    </lineage>
</organism>
<dbReference type="InterPro" id="IPR000014">
    <property type="entry name" value="PAS"/>
</dbReference>
<dbReference type="InterPro" id="IPR035965">
    <property type="entry name" value="PAS-like_dom_sf"/>
</dbReference>
<evidence type="ECO:0000259" key="1">
    <source>
        <dbReference type="PROSITE" id="PS50112"/>
    </source>
</evidence>
<dbReference type="AlphaFoldDB" id="B9K3G2"/>
<dbReference type="HOGENOM" id="CLU_796047_0_0_5"/>
<dbReference type="SUPFAM" id="SSF55785">
    <property type="entry name" value="PYP-like sensor domain (PAS domain)"/>
    <property type="match status" value="2"/>
</dbReference>
<feature type="domain" description="PAS" evidence="1">
    <location>
        <begin position="58"/>
        <end position="98"/>
    </location>
</feature>